<evidence type="ECO:0000313" key="8">
    <source>
        <dbReference type="EMBL" id="CAH2320934.1"/>
    </source>
</evidence>
<reference evidence="8" key="1">
    <citation type="submission" date="2022-03" db="EMBL/GenBank/DDBJ databases">
        <authorList>
            <person name="Alioto T."/>
            <person name="Alioto T."/>
            <person name="Gomez Garrido J."/>
        </authorList>
    </citation>
    <scope>NUCLEOTIDE SEQUENCE</scope>
</reference>
<dbReference type="PANTHER" id="PTHR24381">
    <property type="entry name" value="ZINC FINGER PROTEIN"/>
    <property type="match status" value="1"/>
</dbReference>
<keyword evidence="3 5" id="KW-0863">Zinc-finger</keyword>
<gene>
    <name evidence="8" type="ORF">PECUL_23A042682</name>
</gene>
<evidence type="ECO:0000256" key="4">
    <source>
        <dbReference type="ARBA" id="ARBA00022833"/>
    </source>
</evidence>
<dbReference type="EMBL" id="OW240922">
    <property type="protein sequence ID" value="CAH2320934.1"/>
    <property type="molecule type" value="Genomic_DNA"/>
</dbReference>
<evidence type="ECO:0000256" key="3">
    <source>
        <dbReference type="ARBA" id="ARBA00022771"/>
    </source>
</evidence>
<evidence type="ECO:0000256" key="6">
    <source>
        <dbReference type="SAM" id="MobiDB-lite"/>
    </source>
</evidence>
<evidence type="ECO:0000256" key="5">
    <source>
        <dbReference type="PROSITE-ProRule" id="PRU00042"/>
    </source>
</evidence>
<dbReference type="GO" id="GO:0008270">
    <property type="term" value="F:zinc ion binding"/>
    <property type="evidence" value="ECO:0007669"/>
    <property type="project" value="UniProtKB-KW"/>
</dbReference>
<sequence length="556" mass="63111">MFLYVQDYIVVKRSAEPTIQRSSPCVLRGSCKTQSSNTVCPPHSLIHEGNDEQNILELTNQIIHLLTGEVWKHLKGQKETYKEVMMESHHPLISLDGSVNRNETGESGTSVSPPDAITEDNTINCVAVCTPSSKSLTHETESEEENLRDLNMPIEHIQTEYLSTPIKEESDSCEERNLSETDIYTPTEDVEIGHPSTHIKEESTSWQGRNLVEASIYTTKEDIHTDYISECESTNEKQILINTNIYKCTDHTQTEYLPDHIKEESVSCEASTFTSTEVYTPTGDKQMDYTSNNESVSHKEGNLRDADIYTPTEQSQKDYPSAHNKKESASFEDRNLTVLNFLTPMSHTGIQNKGNSNVVSYTNSELVNHQSVHKGNSMTSANYILHEYFKQKSFDYMSDIKAHERTLTVEKPYSCSQCGKHFKDLSNLKNHQKTHTGEKPFSCSECGKCFTRMSNLKIHQRTHTGEKPFSCSECGKCFSQMSHLKIHQRIHTGEKPYSCLECGKCFTDHSALKTHKRVHTGEKPYSCSECGKCFAHHSALKGHQWIHTRDNTFLLL</sequence>
<feature type="domain" description="C2H2-type" evidence="7">
    <location>
        <begin position="441"/>
        <end position="468"/>
    </location>
</feature>
<dbReference type="InterPro" id="IPR036236">
    <property type="entry name" value="Znf_C2H2_sf"/>
</dbReference>
<keyword evidence="9" id="KW-1185">Reference proteome</keyword>
<protein>
    <submittedName>
        <fullName evidence="8">Oocyte zinc finger -like</fullName>
    </submittedName>
</protein>
<feature type="domain" description="C2H2-type" evidence="7">
    <location>
        <begin position="469"/>
        <end position="496"/>
    </location>
</feature>
<feature type="region of interest" description="Disordered" evidence="6">
    <location>
        <begin position="95"/>
        <end position="117"/>
    </location>
</feature>
<evidence type="ECO:0000313" key="9">
    <source>
        <dbReference type="Proteomes" id="UP001295444"/>
    </source>
</evidence>
<dbReference type="Gene3D" id="3.30.160.60">
    <property type="entry name" value="Classic Zinc Finger"/>
    <property type="match status" value="5"/>
</dbReference>
<feature type="domain" description="C2H2-type" evidence="7">
    <location>
        <begin position="525"/>
        <end position="552"/>
    </location>
</feature>
<organism evidence="8 9">
    <name type="scientific">Pelobates cultripes</name>
    <name type="common">Western spadefoot toad</name>
    <dbReference type="NCBI Taxonomy" id="61616"/>
    <lineage>
        <taxon>Eukaryota</taxon>
        <taxon>Metazoa</taxon>
        <taxon>Chordata</taxon>
        <taxon>Craniata</taxon>
        <taxon>Vertebrata</taxon>
        <taxon>Euteleostomi</taxon>
        <taxon>Amphibia</taxon>
        <taxon>Batrachia</taxon>
        <taxon>Anura</taxon>
        <taxon>Pelobatoidea</taxon>
        <taxon>Pelobatidae</taxon>
        <taxon>Pelobates</taxon>
    </lineage>
</organism>
<feature type="domain" description="C2H2-type" evidence="7">
    <location>
        <begin position="413"/>
        <end position="440"/>
    </location>
</feature>
<proteinExistence type="predicted"/>
<evidence type="ECO:0000256" key="1">
    <source>
        <dbReference type="ARBA" id="ARBA00022723"/>
    </source>
</evidence>
<keyword evidence="1" id="KW-0479">Metal-binding</keyword>
<dbReference type="InterPro" id="IPR013087">
    <property type="entry name" value="Znf_C2H2_type"/>
</dbReference>
<keyword evidence="4" id="KW-0862">Zinc</keyword>
<keyword evidence="2" id="KW-0677">Repeat</keyword>
<accession>A0AAD1TCT8</accession>
<dbReference type="FunFam" id="3.30.160.60:FF:002005">
    <property type="entry name" value="Zinc finger protein 200"/>
    <property type="match status" value="1"/>
</dbReference>
<dbReference type="FunFam" id="3.30.160.60:FF:002343">
    <property type="entry name" value="Zinc finger protein 33A"/>
    <property type="match status" value="3"/>
</dbReference>
<dbReference type="GO" id="GO:0000977">
    <property type="term" value="F:RNA polymerase II transcription regulatory region sequence-specific DNA binding"/>
    <property type="evidence" value="ECO:0007669"/>
    <property type="project" value="TreeGrafter"/>
</dbReference>
<dbReference type="SUPFAM" id="SSF57667">
    <property type="entry name" value="beta-beta-alpha zinc fingers"/>
    <property type="match status" value="3"/>
</dbReference>
<dbReference type="GO" id="GO:0005634">
    <property type="term" value="C:nucleus"/>
    <property type="evidence" value="ECO:0007669"/>
    <property type="project" value="TreeGrafter"/>
</dbReference>
<dbReference type="SMART" id="SM00355">
    <property type="entry name" value="ZnF_C2H2"/>
    <property type="match status" value="5"/>
</dbReference>
<evidence type="ECO:0000259" key="7">
    <source>
        <dbReference type="PROSITE" id="PS50157"/>
    </source>
</evidence>
<dbReference type="PROSITE" id="PS00028">
    <property type="entry name" value="ZINC_FINGER_C2H2_1"/>
    <property type="match status" value="5"/>
</dbReference>
<dbReference type="PANTHER" id="PTHR24381:SF436">
    <property type="entry name" value="ZINC FINGER PROTEIN 768"/>
    <property type="match status" value="1"/>
</dbReference>
<evidence type="ECO:0000256" key="2">
    <source>
        <dbReference type="ARBA" id="ARBA00022737"/>
    </source>
</evidence>
<dbReference type="PROSITE" id="PS50157">
    <property type="entry name" value="ZINC_FINGER_C2H2_2"/>
    <property type="match status" value="5"/>
</dbReference>
<feature type="region of interest" description="Disordered" evidence="6">
    <location>
        <begin position="279"/>
        <end position="330"/>
    </location>
</feature>
<feature type="domain" description="C2H2-type" evidence="7">
    <location>
        <begin position="497"/>
        <end position="524"/>
    </location>
</feature>
<name>A0AAD1TCT8_PELCU</name>
<feature type="compositionally biased region" description="Basic and acidic residues" evidence="6">
    <location>
        <begin position="296"/>
        <end position="307"/>
    </location>
</feature>
<dbReference type="Pfam" id="PF00096">
    <property type="entry name" value="zf-C2H2"/>
    <property type="match status" value="5"/>
</dbReference>
<dbReference type="Proteomes" id="UP001295444">
    <property type="component" value="Chromosome 11"/>
</dbReference>
<dbReference type="AlphaFoldDB" id="A0AAD1TCT8"/>
<dbReference type="FunFam" id="3.30.160.60:FF:003080">
    <property type="entry name" value="Uncharacterized protein"/>
    <property type="match status" value="1"/>
</dbReference>
<dbReference type="GO" id="GO:0000981">
    <property type="term" value="F:DNA-binding transcription factor activity, RNA polymerase II-specific"/>
    <property type="evidence" value="ECO:0007669"/>
    <property type="project" value="TreeGrafter"/>
</dbReference>
<feature type="compositionally biased region" description="Polar residues" evidence="6">
    <location>
        <begin position="97"/>
        <end position="112"/>
    </location>
</feature>